<keyword evidence="1" id="KW-0472">Membrane</keyword>
<name>A0A6M1R942_9ACTN</name>
<feature type="transmembrane region" description="Helical" evidence="1">
    <location>
        <begin position="61"/>
        <end position="85"/>
    </location>
</feature>
<comment type="caution">
    <text evidence="3">The sequence shown here is derived from an EMBL/GenBank/DDBJ whole genome shotgun (WGS) entry which is preliminary data.</text>
</comment>
<dbReference type="AlphaFoldDB" id="A0A6M1R942"/>
<dbReference type="RefSeq" id="WP_165112823.1">
    <property type="nucleotide sequence ID" value="NZ_JAALAA010000020.1"/>
</dbReference>
<evidence type="ECO:0000313" key="3">
    <source>
        <dbReference type="EMBL" id="NGN95151.1"/>
    </source>
</evidence>
<feature type="transmembrane region" description="Helical" evidence="1">
    <location>
        <begin position="27"/>
        <end position="49"/>
    </location>
</feature>
<protein>
    <submittedName>
        <fullName evidence="3">DUF4328 domain-containing protein</fullName>
    </submittedName>
</protein>
<dbReference type="Proteomes" id="UP000483261">
    <property type="component" value="Unassembled WGS sequence"/>
</dbReference>
<dbReference type="Pfam" id="PF14219">
    <property type="entry name" value="DUF4328"/>
    <property type="match status" value="1"/>
</dbReference>
<feature type="transmembrane region" description="Helical" evidence="1">
    <location>
        <begin position="171"/>
        <end position="192"/>
    </location>
</feature>
<gene>
    <name evidence="3" type="ORF">G5C66_20730</name>
</gene>
<evidence type="ECO:0000259" key="2">
    <source>
        <dbReference type="Pfam" id="PF14219"/>
    </source>
</evidence>
<dbReference type="EMBL" id="JAALAA010000020">
    <property type="protein sequence ID" value="NGN95151.1"/>
    <property type="molecule type" value="Genomic_DNA"/>
</dbReference>
<organism evidence="3 4">
    <name type="scientific">Nocardioides turkmenicus</name>
    <dbReference type="NCBI Taxonomy" id="2711220"/>
    <lineage>
        <taxon>Bacteria</taxon>
        <taxon>Bacillati</taxon>
        <taxon>Actinomycetota</taxon>
        <taxon>Actinomycetes</taxon>
        <taxon>Propionibacteriales</taxon>
        <taxon>Nocardioidaceae</taxon>
        <taxon>Nocardioides</taxon>
    </lineage>
</organism>
<evidence type="ECO:0000256" key="1">
    <source>
        <dbReference type="SAM" id="Phobius"/>
    </source>
</evidence>
<feature type="transmembrane region" description="Helical" evidence="1">
    <location>
        <begin position="106"/>
        <end position="122"/>
    </location>
</feature>
<dbReference type="InterPro" id="IPR025565">
    <property type="entry name" value="DUF4328"/>
</dbReference>
<reference evidence="3 4" key="1">
    <citation type="submission" date="2020-02" db="EMBL/GenBank/DDBJ databases">
        <title>Whole-genome analyses of novel actinobacteria.</title>
        <authorList>
            <person name="Sahin N."/>
        </authorList>
    </citation>
    <scope>NUCLEOTIDE SEQUENCE [LARGE SCALE GENOMIC DNA]</scope>
    <source>
        <strain evidence="3 4">KC13</strain>
    </source>
</reference>
<feature type="domain" description="DUF4328" evidence="2">
    <location>
        <begin position="62"/>
        <end position="193"/>
    </location>
</feature>
<keyword evidence="1" id="KW-0812">Transmembrane</keyword>
<keyword evidence="4" id="KW-1185">Reference proteome</keyword>
<sequence>MNNHDDALSMLSRQPVPQHLPAVPHGLAKVAIVLAVALTVFQLVIIAIHSVPAPAAWAWDVLTLITLAAIGTIIAVYLVGTLWLLRSYDFAKLVDPAFPMRRSRSWTWLGWWVPIVSLWFPFQIVDDVRRATAKGEARPSPTLWWAAWLIATWAPKIPMRDDGGVLINSRDAVSAVAMVVACVTWISIIRGITRDQDAARG</sequence>
<proteinExistence type="predicted"/>
<keyword evidence="1" id="KW-1133">Transmembrane helix</keyword>
<evidence type="ECO:0000313" key="4">
    <source>
        <dbReference type="Proteomes" id="UP000483261"/>
    </source>
</evidence>
<accession>A0A6M1R942</accession>